<dbReference type="Proteomes" id="UP000662821">
    <property type="component" value="Chromosome"/>
</dbReference>
<dbReference type="NCBIfam" id="NF003818">
    <property type="entry name" value="PRK05409.1"/>
    <property type="match status" value="1"/>
</dbReference>
<proteinExistence type="predicted"/>
<reference evidence="1 2" key="1">
    <citation type="submission" date="2021-03" db="EMBL/GenBank/DDBJ databases">
        <title>Draft genome sequence of Janthinobacterium sp. strain PLB02 isolated from infected primmorphs (Lubomirskia baicalensis).</title>
        <authorList>
            <person name="Chernogor L.I."/>
            <person name="Belikov S.I."/>
            <person name="Petrushin I.S."/>
        </authorList>
    </citation>
    <scope>NUCLEOTIDE SEQUENCE [LARGE SCALE GENOMIC DNA]</scope>
    <source>
        <strain evidence="1 2">PLB02</strain>
    </source>
</reference>
<dbReference type="InterPro" id="IPR036237">
    <property type="entry name" value="Xyl_isomerase-like_sf"/>
</dbReference>
<name>A0AAJ4T458_9BURK</name>
<dbReference type="Pfam" id="PF05114">
    <property type="entry name" value="MbnB_TglH_ChrH"/>
    <property type="match status" value="1"/>
</dbReference>
<dbReference type="EMBL" id="CP071520">
    <property type="protein sequence ID" value="QSX94817.1"/>
    <property type="molecule type" value="Genomic_DNA"/>
</dbReference>
<dbReference type="InterPro" id="IPR007801">
    <property type="entry name" value="MbnB/TglH/ChrH"/>
</dbReference>
<dbReference type="PANTHER" id="PTHR42194:SF1">
    <property type="entry name" value="UPF0276 PROTEIN HI_1600"/>
    <property type="match status" value="1"/>
</dbReference>
<evidence type="ECO:0000313" key="1">
    <source>
        <dbReference type="EMBL" id="QSX94817.1"/>
    </source>
</evidence>
<organism evidence="1 2">
    <name type="scientific">Janthinobacterium lividum</name>
    <dbReference type="NCBI Taxonomy" id="29581"/>
    <lineage>
        <taxon>Bacteria</taxon>
        <taxon>Pseudomonadati</taxon>
        <taxon>Pseudomonadota</taxon>
        <taxon>Betaproteobacteria</taxon>
        <taxon>Burkholderiales</taxon>
        <taxon>Oxalobacteraceae</taxon>
        <taxon>Janthinobacterium</taxon>
    </lineage>
</organism>
<sequence length="286" mass="31016">MRDVAQAAPLVGIGLRGAHYRDMLARRQPVDWLEVHSENYLAEGGWDLHVLETLRADYPVSLHGVGMGLGSVHGFSRAHVERIERLAARIEPMLVSEHLCWGATGEAMLNDLLPLPLNGASLELVCRRVDLVQEVLGRRILLENVSTYLRFPGDSWGETEFLARVARRTGCGVLLDINNLYVNQCNHGEDALAAMAALAPGLVGELHLAGHCEDGGLLVDHHGAPVAAAVWELYRAALRRYGPLPTLVEWDTNLPPFATLLDEVARARALAGEVLAPAGLAACDDA</sequence>
<dbReference type="RefSeq" id="WP_151096308.1">
    <property type="nucleotide sequence ID" value="NZ_CP071520.1"/>
</dbReference>
<dbReference type="Gene3D" id="3.20.20.150">
    <property type="entry name" value="Divalent-metal-dependent TIM barrel enzymes"/>
    <property type="match status" value="1"/>
</dbReference>
<gene>
    <name evidence="1" type="ORF">J3P46_19125</name>
</gene>
<dbReference type="PANTHER" id="PTHR42194">
    <property type="entry name" value="UPF0276 PROTEIN HI_1600"/>
    <property type="match status" value="1"/>
</dbReference>
<dbReference type="SUPFAM" id="SSF51658">
    <property type="entry name" value="Xylose isomerase-like"/>
    <property type="match status" value="1"/>
</dbReference>
<accession>A0AAJ4T458</accession>
<protein>
    <submittedName>
        <fullName evidence="1">DUF692 domain-containing protein</fullName>
    </submittedName>
</protein>
<dbReference type="AlphaFoldDB" id="A0AAJ4T458"/>
<evidence type="ECO:0000313" key="2">
    <source>
        <dbReference type="Proteomes" id="UP000662821"/>
    </source>
</evidence>